<proteinExistence type="predicted"/>
<dbReference type="STRING" id="4572.M7Z6H0"/>
<accession>M7Z6H0</accession>
<reference evidence="2" key="1">
    <citation type="journal article" date="2013" name="Nature">
        <title>Draft genome of the wheat A-genome progenitor Triticum urartu.</title>
        <authorList>
            <person name="Ling H.Q."/>
            <person name="Zhao S."/>
            <person name="Liu D."/>
            <person name="Wang J."/>
            <person name="Sun H."/>
            <person name="Zhang C."/>
            <person name="Fan H."/>
            <person name="Li D."/>
            <person name="Dong L."/>
            <person name="Tao Y."/>
            <person name="Gao C."/>
            <person name="Wu H."/>
            <person name="Li Y."/>
            <person name="Cui Y."/>
            <person name="Guo X."/>
            <person name="Zheng S."/>
            <person name="Wang B."/>
            <person name="Yu K."/>
            <person name="Liang Q."/>
            <person name="Yang W."/>
            <person name="Lou X."/>
            <person name="Chen J."/>
            <person name="Feng M."/>
            <person name="Jian J."/>
            <person name="Zhang X."/>
            <person name="Luo G."/>
            <person name="Jiang Y."/>
            <person name="Liu J."/>
            <person name="Wang Z."/>
            <person name="Sha Y."/>
            <person name="Zhang B."/>
            <person name="Wu H."/>
            <person name="Tang D."/>
            <person name="Shen Q."/>
            <person name="Xue P."/>
            <person name="Zou S."/>
            <person name="Wang X."/>
            <person name="Liu X."/>
            <person name="Wang F."/>
            <person name="Yang Y."/>
            <person name="An X."/>
            <person name="Dong Z."/>
            <person name="Zhang K."/>
            <person name="Zhang X."/>
            <person name="Luo M.C."/>
            <person name="Dvorak J."/>
            <person name="Tong Y."/>
            <person name="Wang J."/>
            <person name="Yang H."/>
            <person name="Li Z."/>
            <person name="Wang D."/>
            <person name="Zhang A."/>
            <person name="Wang J."/>
        </authorList>
    </citation>
    <scope>NUCLEOTIDE SEQUENCE</scope>
</reference>
<feature type="domain" description="DUF1618" evidence="1">
    <location>
        <begin position="166"/>
        <end position="265"/>
    </location>
</feature>
<dbReference type="AlphaFoldDB" id="M7Z6H0"/>
<protein>
    <recommendedName>
        <fullName evidence="1">DUF1618 domain-containing protein</fullName>
    </recommendedName>
</protein>
<dbReference type="PANTHER" id="PTHR33086">
    <property type="entry name" value="OS05G0468200 PROTEIN-RELATED"/>
    <property type="match status" value="1"/>
</dbReference>
<organism evidence="2">
    <name type="scientific">Triticum urartu</name>
    <name type="common">Red wild einkorn</name>
    <name type="synonym">Crithodium urartu</name>
    <dbReference type="NCBI Taxonomy" id="4572"/>
    <lineage>
        <taxon>Eukaryota</taxon>
        <taxon>Viridiplantae</taxon>
        <taxon>Streptophyta</taxon>
        <taxon>Embryophyta</taxon>
        <taxon>Tracheophyta</taxon>
        <taxon>Spermatophyta</taxon>
        <taxon>Magnoliopsida</taxon>
        <taxon>Liliopsida</taxon>
        <taxon>Poales</taxon>
        <taxon>Poaceae</taxon>
        <taxon>BOP clade</taxon>
        <taxon>Pooideae</taxon>
        <taxon>Triticodae</taxon>
        <taxon>Triticeae</taxon>
        <taxon>Triticinae</taxon>
        <taxon>Triticum</taxon>
    </lineage>
</organism>
<gene>
    <name evidence="2" type="ORF">TRIUR3_31299</name>
</gene>
<dbReference type="Pfam" id="PF07762">
    <property type="entry name" value="DUF1618"/>
    <property type="match status" value="1"/>
</dbReference>
<dbReference type="EMBL" id="KD174374">
    <property type="protein sequence ID" value="EMS55141.1"/>
    <property type="molecule type" value="Genomic_DNA"/>
</dbReference>
<evidence type="ECO:0000313" key="2">
    <source>
        <dbReference type="EMBL" id="EMS55141.1"/>
    </source>
</evidence>
<evidence type="ECO:0000259" key="1">
    <source>
        <dbReference type="Pfam" id="PF07762"/>
    </source>
</evidence>
<sequence length="762" mass="83784">MGLSISVFRSHTASLDADETAPPQPWVLVPSVPALVIASGFMRLGTYRVPVDHPFVSAVDSSGLLLCSSNYIADNPRQYFLWDAAGHTSSELPQPDPLKVGHPSGIGLLRKGTAVLVADLQRTVDGPVLCYWEAGSDRWLLKRPSGCSPNFEISHGVLSHRGRLFWFNLAKGISHCDPFLDTPVLCFIALPLDCEECNDGGLDELARRRCIKLSLGQICLIDIQQLWDTPALVMWSMNLADEGSQSDWVRTYRVPLCDVWSGWEPPMLSLVHPYNPNILYLSNGLKVTAVDMLTRRVIEVQDLSTGSSSMIHAWILTPELQKHIKGSGKKSVRIVLGGMPMLSRPVKTQNTPHELSLDSCPLNLDILLEIVKRCSLTSVVKFALSCKLIRRNISSRNFLGQLGRGRRFTSSIYLGHFENYSSRLITRPHFIPSPLPNAGVLSRMVHSSLMEERSIGSLIDLTVAGIHAGVLVLSDNVDPEVCLWCPLKRYLGFAPQTNLARNCGCILSTGTNGGMELMLVKARPRLGVIRTKIFTPVKQDFAVVSRHGRPPLSGVWGPVVHRQIIGDRSRNVKPFAFPVVVDAAAHWLCRSSGKYRVLKMPINDTSMPSYIPLPTTCCSTVDYHKDTLLLVSASADGHVGGSDQGGLLGLLSLDAKGITVWSSKYPTGWTQHGTICRDRIIQCLDLPYNIQFSLEWCSAESGVLAMTAHGKGHTAERVIFNLNTLEGGHNSRPEGAIRGLKLRAMCPYEADWVGVLSSLKML</sequence>
<dbReference type="PANTHER" id="PTHR33086:SF51">
    <property type="entry name" value="OS06G0307900 PROTEIN"/>
    <property type="match status" value="1"/>
</dbReference>
<dbReference type="InterPro" id="IPR011676">
    <property type="entry name" value="DUF1618"/>
</dbReference>
<name>M7Z6H0_TRIUA</name>